<gene>
    <name evidence="2" type="ORF">UREG_02836</name>
</gene>
<feature type="compositionally biased region" description="Polar residues" evidence="1">
    <location>
        <begin position="1"/>
        <end position="10"/>
    </location>
</feature>
<keyword evidence="3" id="KW-1185">Reference proteome</keyword>
<dbReference type="EMBL" id="CH476615">
    <property type="protein sequence ID" value="EEP77987.1"/>
    <property type="molecule type" value="Genomic_DNA"/>
</dbReference>
<dbReference type="OrthoDB" id="5407305at2759"/>
<dbReference type="AlphaFoldDB" id="C4JI90"/>
<evidence type="ECO:0000256" key="1">
    <source>
        <dbReference type="SAM" id="MobiDB-lite"/>
    </source>
</evidence>
<organism evidence="2 3">
    <name type="scientific">Uncinocarpus reesii (strain UAMH 1704)</name>
    <dbReference type="NCBI Taxonomy" id="336963"/>
    <lineage>
        <taxon>Eukaryota</taxon>
        <taxon>Fungi</taxon>
        <taxon>Dikarya</taxon>
        <taxon>Ascomycota</taxon>
        <taxon>Pezizomycotina</taxon>
        <taxon>Eurotiomycetes</taxon>
        <taxon>Eurotiomycetidae</taxon>
        <taxon>Onygenales</taxon>
        <taxon>Onygenaceae</taxon>
        <taxon>Uncinocarpus</taxon>
    </lineage>
</organism>
<feature type="compositionally biased region" description="Polar residues" evidence="1">
    <location>
        <begin position="295"/>
        <end position="304"/>
    </location>
</feature>
<dbReference type="GeneID" id="8437625"/>
<accession>C4JI90</accession>
<sequence>MLASSLTSRPMSPALSPVHRSSIPIPSRFLQSYKGEQAPMTPVNRITLPVPENTEQSITSPTDTLEVTAPVKPVLNDTTLELALVSDTEELDSPLDEKADAEYITGGGVKVKQLSHTPPFKGPQLRISPEAEKIIMGDEGEPSTEKKKLLAHGYRRSESRREFRMSTDSLFGSFGAKRDRNPRSRSSLGNASTPEPALSEKFEVLSKANSTDSNVKASAPPENDSACIRSLGMDANTLHASKTSNNPFFNKIMSKSSSFIIKDKPREPKYGNGDSSCEKVLSRTEHIRNELPLTGSVSKASPSATKKPEISAPKLKRTPDRLEIRKHPHILKRESPGSSRLHNDSSHRIPDRPGLRYLNDHSYQSKARATRTGAMPPIAPQGRIHTQDPSNKDRASHSRHSHVHIPATNFQESVKPKASGTKGVLQNFRGLFTKNKPEQLKEIPPSDVPTGNHKERLSRKSKASLNGGRSITRSPVRYYQAVFGTDREVQASQELHDAKNTPSTNISPTQVAPAFANTRNVSGLAIEVLDSARAEPDTQKKEQLVKLGRILIEAVNNSNDAEKAMITAIQAAKQAEISCALAKENALQIGQVAREWLGGNANGIST</sequence>
<dbReference type="STRING" id="336963.C4JI90"/>
<dbReference type="OMA" id="VACDWAR"/>
<feature type="compositionally biased region" description="Basic and acidic residues" evidence="1">
    <location>
        <begin position="317"/>
        <end position="354"/>
    </location>
</feature>
<reference evidence="3" key="1">
    <citation type="journal article" date="2009" name="Genome Res.">
        <title>Comparative genomic analyses of the human fungal pathogens Coccidioides and their relatives.</title>
        <authorList>
            <person name="Sharpton T.J."/>
            <person name="Stajich J.E."/>
            <person name="Rounsley S.D."/>
            <person name="Gardner M.J."/>
            <person name="Wortman J.R."/>
            <person name="Jordar V.S."/>
            <person name="Maiti R."/>
            <person name="Kodira C.D."/>
            <person name="Neafsey D.E."/>
            <person name="Zeng Q."/>
            <person name="Hung C.-Y."/>
            <person name="McMahan C."/>
            <person name="Muszewska A."/>
            <person name="Grynberg M."/>
            <person name="Mandel M.A."/>
            <person name="Kellner E.M."/>
            <person name="Barker B.M."/>
            <person name="Galgiani J.N."/>
            <person name="Orbach M.J."/>
            <person name="Kirkland T.N."/>
            <person name="Cole G.T."/>
            <person name="Henn M.R."/>
            <person name="Birren B.W."/>
            <person name="Taylor J.W."/>
        </authorList>
    </citation>
    <scope>NUCLEOTIDE SEQUENCE [LARGE SCALE GENOMIC DNA]</scope>
    <source>
        <strain evidence="3">UAMH 1704</strain>
    </source>
</reference>
<dbReference type="RefSeq" id="XP_002543320.1">
    <property type="nucleotide sequence ID" value="XM_002543274.1"/>
</dbReference>
<feature type="region of interest" description="Disordered" evidence="1">
    <location>
        <begin position="439"/>
        <end position="471"/>
    </location>
</feature>
<feature type="region of interest" description="Disordered" evidence="1">
    <location>
        <begin position="172"/>
        <end position="198"/>
    </location>
</feature>
<dbReference type="KEGG" id="ure:UREG_02836"/>
<feature type="region of interest" description="Disordered" evidence="1">
    <location>
        <begin position="1"/>
        <end position="21"/>
    </location>
</feature>
<protein>
    <submittedName>
        <fullName evidence="2">Uncharacterized protein</fullName>
    </submittedName>
</protein>
<name>C4JI90_UNCRE</name>
<evidence type="ECO:0000313" key="3">
    <source>
        <dbReference type="Proteomes" id="UP000002058"/>
    </source>
</evidence>
<feature type="compositionally biased region" description="Polar residues" evidence="1">
    <location>
        <begin position="184"/>
        <end position="193"/>
    </location>
</feature>
<feature type="region of interest" description="Disordered" evidence="1">
    <location>
        <begin position="288"/>
        <end position="400"/>
    </location>
</feature>
<proteinExistence type="predicted"/>
<dbReference type="VEuPathDB" id="FungiDB:UREG_02836"/>
<dbReference type="eggNOG" id="ENOG502RR3U">
    <property type="taxonomic scope" value="Eukaryota"/>
</dbReference>
<dbReference type="HOGENOM" id="CLU_450701_0_0_1"/>
<dbReference type="Proteomes" id="UP000002058">
    <property type="component" value="Unassembled WGS sequence"/>
</dbReference>
<evidence type="ECO:0000313" key="2">
    <source>
        <dbReference type="EMBL" id="EEP77987.1"/>
    </source>
</evidence>
<dbReference type="InParanoid" id="C4JI90"/>